<keyword evidence="4" id="KW-0694">RNA-binding</keyword>
<evidence type="ECO:0000256" key="4">
    <source>
        <dbReference type="ARBA" id="ARBA00022884"/>
    </source>
</evidence>
<dbReference type="CDD" id="cd00462">
    <property type="entry name" value="PTH"/>
    <property type="match status" value="1"/>
</dbReference>
<dbReference type="FunFam" id="3.40.50.1470:FF:000001">
    <property type="entry name" value="Peptidyl-tRNA hydrolase"/>
    <property type="match status" value="1"/>
</dbReference>
<keyword evidence="3" id="KW-0378">Hydrolase</keyword>
<evidence type="ECO:0000313" key="6">
    <source>
        <dbReference type="EMBL" id="CAB5108738.1"/>
    </source>
</evidence>
<dbReference type="EC" id="3.1.1.29" evidence="1"/>
<reference evidence="6" key="1">
    <citation type="submission" date="2020-05" db="EMBL/GenBank/DDBJ databases">
        <authorList>
            <person name="Chiriac C."/>
            <person name="Salcher M."/>
            <person name="Ghai R."/>
            <person name="Kavagutti S V."/>
        </authorList>
    </citation>
    <scope>NUCLEOTIDE SEQUENCE</scope>
</reference>
<dbReference type="InterPro" id="IPR018171">
    <property type="entry name" value="Pept_tRNA_hydro_CS"/>
</dbReference>
<gene>
    <name evidence="6" type="ORF">UFOPK4422_00048</name>
</gene>
<dbReference type="GO" id="GO:0000049">
    <property type="term" value="F:tRNA binding"/>
    <property type="evidence" value="ECO:0007669"/>
    <property type="project" value="UniProtKB-KW"/>
</dbReference>
<dbReference type="InterPro" id="IPR036416">
    <property type="entry name" value="Pept_tRNA_hydro_sf"/>
</dbReference>
<dbReference type="Gene3D" id="3.40.50.1470">
    <property type="entry name" value="Peptidyl-tRNA hydrolase"/>
    <property type="match status" value="1"/>
</dbReference>
<dbReference type="AlphaFoldDB" id="A0A6J7VT85"/>
<comment type="similarity">
    <text evidence="5">Belongs to the PTH family.</text>
</comment>
<evidence type="ECO:0000256" key="3">
    <source>
        <dbReference type="ARBA" id="ARBA00022801"/>
    </source>
</evidence>
<dbReference type="EMBL" id="CAFBRX010000002">
    <property type="protein sequence ID" value="CAB5108738.1"/>
    <property type="molecule type" value="Genomic_DNA"/>
</dbReference>
<dbReference type="HAMAP" id="MF_00083">
    <property type="entry name" value="Pept_tRNA_hydro_bact"/>
    <property type="match status" value="1"/>
</dbReference>
<organism evidence="6">
    <name type="scientific">freshwater metagenome</name>
    <dbReference type="NCBI Taxonomy" id="449393"/>
    <lineage>
        <taxon>unclassified sequences</taxon>
        <taxon>metagenomes</taxon>
        <taxon>ecological metagenomes</taxon>
    </lineage>
</organism>
<dbReference type="PANTHER" id="PTHR17224:SF1">
    <property type="entry name" value="PEPTIDYL-TRNA HYDROLASE"/>
    <property type="match status" value="1"/>
</dbReference>
<evidence type="ECO:0000256" key="2">
    <source>
        <dbReference type="ARBA" id="ARBA00022555"/>
    </source>
</evidence>
<evidence type="ECO:0000256" key="5">
    <source>
        <dbReference type="ARBA" id="ARBA00038063"/>
    </source>
</evidence>
<sequence>MGLFGRSSKFSDSSGKNTSSFDALVIGLGNPGKQYARSRHNVGEEVVVELARRGNEALKSGRDSALVAEVRITNATQNTKRAVLAFPTTFMNESGQAVSKLMRRYGFKSVDVLIVIQDELDLAPGTVKIKKGGGLSGHNGLRSIASHVATQEFIRVRLGVGKPSNKEQGANHVLSKVPAAERQLLDVAVNVAADAVEKIILDGVDAAMNMYNTL</sequence>
<dbReference type="NCBIfam" id="TIGR00447">
    <property type="entry name" value="pth"/>
    <property type="match status" value="1"/>
</dbReference>
<dbReference type="PROSITE" id="PS01196">
    <property type="entry name" value="PEPT_TRNA_HYDROL_2"/>
    <property type="match status" value="1"/>
</dbReference>
<dbReference type="PANTHER" id="PTHR17224">
    <property type="entry name" value="PEPTIDYL-TRNA HYDROLASE"/>
    <property type="match status" value="1"/>
</dbReference>
<dbReference type="SUPFAM" id="SSF53178">
    <property type="entry name" value="Peptidyl-tRNA hydrolase-like"/>
    <property type="match status" value="1"/>
</dbReference>
<dbReference type="Pfam" id="PF01195">
    <property type="entry name" value="Pept_tRNA_hydro"/>
    <property type="match status" value="1"/>
</dbReference>
<accession>A0A6J7VT85</accession>
<dbReference type="GO" id="GO:0004045">
    <property type="term" value="F:peptidyl-tRNA hydrolase activity"/>
    <property type="evidence" value="ECO:0007669"/>
    <property type="project" value="UniProtKB-EC"/>
</dbReference>
<name>A0A6J7VT85_9ZZZZ</name>
<keyword evidence="2" id="KW-0820">tRNA-binding</keyword>
<proteinExistence type="inferred from homology"/>
<dbReference type="InterPro" id="IPR001328">
    <property type="entry name" value="Pept_tRNA_hydro"/>
</dbReference>
<protein>
    <recommendedName>
        <fullName evidence="1">peptidyl-tRNA hydrolase</fullName>
        <ecNumber evidence="1">3.1.1.29</ecNumber>
    </recommendedName>
</protein>
<evidence type="ECO:0000256" key="1">
    <source>
        <dbReference type="ARBA" id="ARBA00013260"/>
    </source>
</evidence>